<organism evidence="4 5">
    <name type="scientific">Morus notabilis</name>
    <dbReference type="NCBI Taxonomy" id="981085"/>
    <lineage>
        <taxon>Eukaryota</taxon>
        <taxon>Viridiplantae</taxon>
        <taxon>Streptophyta</taxon>
        <taxon>Embryophyta</taxon>
        <taxon>Tracheophyta</taxon>
        <taxon>Spermatophyta</taxon>
        <taxon>Magnoliopsida</taxon>
        <taxon>eudicotyledons</taxon>
        <taxon>Gunneridae</taxon>
        <taxon>Pentapetalae</taxon>
        <taxon>rosids</taxon>
        <taxon>fabids</taxon>
        <taxon>Rosales</taxon>
        <taxon>Moraceae</taxon>
        <taxon>Moreae</taxon>
        <taxon>Morus</taxon>
    </lineage>
</organism>
<dbReference type="Pfam" id="PF12796">
    <property type="entry name" value="Ank_2"/>
    <property type="match status" value="3"/>
</dbReference>
<dbReference type="PROSITE" id="PS50088">
    <property type="entry name" value="ANK_REPEAT"/>
    <property type="match status" value="2"/>
</dbReference>
<dbReference type="PANTHER" id="PTHR24128:SF24">
    <property type="entry name" value="ANKYRIN REPEAT PROTEIN"/>
    <property type="match status" value="1"/>
</dbReference>
<feature type="transmembrane region" description="Helical" evidence="2">
    <location>
        <begin position="518"/>
        <end position="536"/>
    </location>
</feature>
<dbReference type="PRINTS" id="PR01415">
    <property type="entry name" value="ANKYRIN"/>
</dbReference>
<dbReference type="AlphaFoldDB" id="W9S5J8"/>
<keyword evidence="2" id="KW-0812">Transmembrane</keyword>
<name>W9S5J8_9ROSA</name>
<dbReference type="SMART" id="SM00248">
    <property type="entry name" value="ANK"/>
    <property type="match status" value="9"/>
</dbReference>
<feature type="domain" description="PGG" evidence="3">
    <location>
        <begin position="514"/>
        <end position="621"/>
    </location>
</feature>
<keyword evidence="2" id="KW-1133">Transmembrane helix</keyword>
<gene>
    <name evidence="4" type="ORF">L484_023404</name>
</gene>
<dbReference type="InterPro" id="IPR002110">
    <property type="entry name" value="Ankyrin_rpt"/>
</dbReference>
<feature type="transmembrane region" description="Helical" evidence="2">
    <location>
        <begin position="568"/>
        <end position="591"/>
    </location>
</feature>
<keyword evidence="5" id="KW-1185">Reference proteome</keyword>
<dbReference type="STRING" id="981085.W9S5J8"/>
<evidence type="ECO:0000256" key="2">
    <source>
        <dbReference type="SAM" id="Phobius"/>
    </source>
</evidence>
<proteinExistence type="predicted"/>
<feature type="transmembrane region" description="Helical" evidence="2">
    <location>
        <begin position="627"/>
        <end position="645"/>
    </location>
</feature>
<dbReference type="Proteomes" id="UP000030645">
    <property type="component" value="Unassembled WGS sequence"/>
</dbReference>
<dbReference type="EMBL" id="KE346119">
    <property type="protein sequence ID" value="EXC26787.1"/>
    <property type="molecule type" value="Genomic_DNA"/>
</dbReference>
<evidence type="ECO:0000313" key="5">
    <source>
        <dbReference type="Proteomes" id="UP000030645"/>
    </source>
</evidence>
<dbReference type="eggNOG" id="KOG0504">
    <property type="taxonomic scope" value="Eukaryota"/>
</dbReference>
<sequence>MDETLRKAAYEGDINLLYTLIKECTKVLEGFDEASFVDNPLHIAASQGQIHFAMEIMRVKPSFARKLNRDGFSPLHLALQHGESRMVFRLIDIDRDLVRVPGREGMTPLHHVAKEGNLKVLPVFLSACPKSFEDVTIRNETALHIALKHDKVEAFEILLRWLTAFCYEEYQFEKRILNWRDEDGNTLLHIATSRNQPRVVNLLLKSRVDVNSKNFIGLTALDILEHQRMLDDQEIRAMLFSVGAMGGAILPSNCPFKRYLRTDQRLRKAAQEGDIDALYEVIQEDPSILDRIDQIAFIDNPMHIAASAGHAHFARETMMLKPTFSRKQNQHGFSPMHLALQNGNDRTVLHLLSADRNLVRVKGREAKTPLHCAAEMGNVDLLSEFLAACPESIRDLTIRNETAIHVAAKNDRFGAVEVLLGWLQHVDMDVVVKLLMNRININAKNLEDLTALDISKLQGPACDKDIWNLLHQNGALGASSLPRVTTLVDFLRTKISVFEERITSTYLRRCCMSNDNRNALLVVAVLIATSTFQAALSPPGGTRQGYGFSTNSTSELNQPASPVAFNDMAPWICFLAFNTMAFLTSVSEICFHLPKGLYFSLKFVLPLVLCHMLSLSLTTAFSRVILFYIMLLFLSRWKAAARFIFFKRSLELKLHLLKHCPNLHKELNA</sequence>
<feature type="repeat" description="ANK" evidence="1">
    <location>
        <begin position="183"/>
        <end position="215"/>
    </location>
</feature>
<dbReference type="InterPro" id="IPR036770">
    <property type="entry name" value="Ankyrin_rpt-contain_sf"/>
</dbReference>
<keyword evidence="1" id="KW-0040">ANK repeat</keyword>
<dbReference type="Pfam" id="PF13962">
    <property type="entry name" value="PGG"/>
    <property type="match status" value="1"/>
</dbReference>
<protein>
    <recommendedName>
        <fullName evidence="3">PGG domain-containing protein</fullName>
    </recommendedName>
</protein>
<accession>W9S5J8</accession>
<feature type="repeat" description="ANK" evidence="1">
    <location>
        <begin position="70"/>
        <end position="97"/>
    </location>
</feature>
<dbReference type="InterPro" id="IPR026961">
    <property type="entry name" value="PGG_dom"/>
</dbReference>
<keyword evidence="2" id="KW-0472">Membrane</keyword>
<feature type="transmembrane region" description="Helical" evidence="2">
    <location>
        <begin position="603"/>
        <end position="621"/>
    </location>
</feature>
<evidence type="ECO:0000313" key="4">
    <source>
        <dbReference type="EMBL" id="EXC26787.1"/>
    </source>
</evidence>
<reference evidence="5" key="1">
    <citation type="submission" date="2013-01" db="EMBL/GenBank/DDBJ databases">
        <title>Draft Genome Sequence of a Mulberry Tree, Morus notabilis C.K. Schneid.</title>
        <authorList>
            <person name="He N."/>
            <person name="Zhao S."/>
        </authorList>
    </citation>
    <scope>NUCLEOTIDE SEQUENCE</scope>
</reference>
<dbReference type="PROSITE" id="PS50297">
    <property type="entry name" value="ANK_REP_REGION"/>
    <property type="match status" value="2"/>
</dbReference>
<evidence type="ECO:0000256" key="1">
    <source>
        <dbReference type="PROSITE-ProRule" id="PRU00023"/>
    </source>
</evidence>
<dbReference type="SUPFAM" id="SSF48403">
    <property type="entry name" value="Ankyrin repeat"/>
    <property type="match status" value="2"/>
</dbReference>
<evidence type="ECO:0000259" key="3">
    <source>
        <dbReference type="Pfam" id="PF13962"/>
    </source>
</evidence>
<dbReference type="PANTHER" id="PTHR24128">
    <property type="entry name" value="HOMEOBOX PROTEIN WARIAI"/>
    <property type="match status" value="1"/>
</dbReference>
<dbReference type="Gene3D" id="1.25.40.20">
    <property type="entry name" value="Ankyrin repeat-containing domain"/>
    <property type="match status" value="2"/>
</dbReference>